<organism evidence="1 2">
    <name type="scientific">Paramuricea clavata</name>
    <name type="common">Red gorgonian</name>
    <name type="synonym">Violescent sea-whip</name>
    <dbReference type="NCBI Taxonomy" id="317549"/>
    <lineage>
        <taxon>Eukaryota</taxon>
        <taxon>Metazoa</taxon>
        <taxon>Cnidaria</taxon>
        <taxon>Anthozoa</taxon>
        <taxon>Octocorallia</taxon>
        <taxon>Malacalcyonacea</taxon>
        <taxon>Plexauridae</taxon>
        <taxon>Paramuricea</taxon>
    </lineage>
</organism>
<dbReference type="Gene3D" id="3.40.50.11500">
    <property type="match status" value="1"/>
</dbReference>
<comment type="caution">
    <text evidence="1">The sequence shown here is derived from an EMBL/GenBank/DDBJ whole genome shotgun (WGS) entry which is preliminary data.</text>
</comment>
<dbReference type="EMBL" id="CACRXK020024572">
    <property type="protein sequence ID" value="CAB4038782.1"/>
    <property type="molecule type" value="Genomic_DNA"/>
</dbReference>
<dbReference type="InterPro" id="IPR037516">
    <property type="entry name" value="Tripartite_DENN"/>
</dbReference>
<evidence type="ECO:0000313" key="1">
    <source>
        <dbReference type="EMBL" id="CAB4038782.1"/>
    </source>
</evidence>
<dbReference type="Pfam" id="PF02141">
    <property type="entry name" value="DENN"/>
    <property type="match status" value="1"/>
</dbReference>
<proteinExistence type="predicted"/>
<dbReference type="InterPro" id="IPR051696">
    <property type="entry name" value="DENN_Domain_GEFs"/>
</dbReference>
<feature type="non-terminal residue" evidence="1">
    <location>
        <position position="162"/>
    </location>
</feature>
<dbReference type="Proteomes" id="UP001152795">
    <property type="component" value="Unassembled WGS sequence"/>
</dbReference>
<sequence>SCLAAIYTSWLNEDGAHLEKIIGSILGFVQVPSVGSDAITFSVGMRDKKTLSPPLWDQVPITAKSVANVFRLLGMHNVLSLFCALVTENKVLLFSSSYSLLTSASLGLLALMYPLKFSYVYIPILPSSLLDFISAPTPFIMGVHTNYKNNMPEVVSLHYNHI</sequence>
<dbReference type="InterPro" id="IPR001194">
    <property type="entry name" value="cDENN_dom"/>
</dbReference>
<dbReference type="AlphaFoldDB" id="A0A7D9K076"/>
<dbReference type="GO" id="GO:0005085">
    <property type="term" value="F:guanyl-nucleotide exchange factor activity"/>
    <property type="evidence" value="ECO:0007669"/>
    <property type="project" value="UniProtKB-ARBA"/>
</dbReference>
<evidence type="ECO:0000313" key="2">
    <source>
        <dbReference type="Proteomes" id="UP001152795"/>
    </source>
</evidence>
<name>A0A7D9K076_PARCT</name>
<dbReference type="PROSITE" id="PS50211">
    <property type="entry name" value="DENN"/>
    <property type="match status" value="1"/>
</dbReference>
<keyword evidence="2" id="KW-1185">Reference proteome</keyword>
<reference evidence="1" key="1">
    <citation type="submission" date="2020-04" db="EMBL/GenBank/DDBJ databases">
        <authorList>
            <person name="Alioto T."/>
            <person name="Alioto T."/>
            <person name="Gomez Garrido J."/>
        </authorList>
    </citation>
    <scope>NUCLEOTIDE SEQUENCE</scope>
    <source>
        <strain evidence="1">A484AB</strain>
    </source>
</reference>
<dbReference type="SMART" id="SM00799">
    <property type="entry name" value="DENN"/>
    <property type="match status" value="1"/>
</dbReference>
<dbReference type="GO" id="GO:0031410">
    <property type="term" value="C:cytoplasmic vesicle"/>
    <property type="evidence" value="ECO:0007669"/>
    <property type="project" value="TreeGrafter"/>
</dbReference>
<dbReference type="PANTHER" id="PTHR12296:SF16">
    <property type="entry name" value="C-MYC PROMOTER-BINDING PROTEIN"/>
    <property type="match status" value="1"/>
</dbReference>
<dbReference type="OrthoDB" id="5951637at2759"/>
<protein>
    <submittedName>
        <fullName evidence="1">Uncharacterized protein</fullName>
    </submittedName>
</protein>
<dbReference type="PANTHER" id="PTHR12296">
    <property type="entry name" value="DENN DOMAIN-CONTAINING PROTEIN 4"/>
    <property type="match status" value="1"/>
</dbReference>
<accession>A0A7D9K076</accession>
<gene>
    <name evidence="1" type="ORF">PACLA_8A088693</name>
</gene>
<dbReference type="GO" id="GO:0032483">
    <property type="term" value="P:regulation of Rab protein signal transduction"/>
    <property type="evidence" value="ECO:0007669"/>
    <property type="project" value="TreeGrafter"/>
</dbReference>
<feature type="non-terminal residue" evidence="1">
    <location>
        <position position="1"/>
    </location>
</feature>
<dbReference type="InterPro" id="IPR043153">
    <property type="entry name" value="DENN_C"/>
</dbReference>